<proteinExistence type="predicted"/>
<evidence type="ECO:0000313" key="2">
    <source>
        <dbReference type="Proteomes" id="UP000789702"/>
    </source>
</evidence>
<keyword evidence="2" id="KW-1185">Reference proteome</keyword>
<comment type="caution">
    <text evidence="1">The sequence shown here is derived from an EMBL/GenBank/DDBJ whole genome shotgun (WGS) entry which is preliminary data.</text>
</comment>
<feature type="non-terminal residue" evidence="1">
    <location>
        <position position="1"/>
    </location>
</feature>
<dbReference type="EMBL" id="CAJVPU010000717">
    <property type="protein sequence ID" value="CAG8460015.1"/>
    <property type="molecule type" value="Genomic_DNA"/>
</dbReference>
<sequence length="78" mass="8729">PAIDCPMEWTWTGTYTPVGWTNLSDSNNLSSRKVQQNLGPCAICRCEDTSEIFRKLTEKSLKIANNNPNTDLIVDALK</sequence>
<accession>A0ACA9K8V4</accession>
<name>A0ACA9K8V4_9GLOM</name>
<gene>
    <name evidence="1" type="ORF">DHETER_LOCUS1237</name>
</gene>
<protein>
    <submittedName>
        <fullName evidence="1">14029_t:CDS:1</fullName>
    </submittedName>
</protein>
<dbReference type="Proteomes" id="UP000789702">
    <property type="component" value="Unassembled WGS sequence"/>
</dbReference>
<reference evidence="1" key="1">
    <citation type="submission" date="2021-06" db="EMBL/GenBank/DDBJ databases">
        <authorList>
            <person name="Kallberg Y."/>
            <person name="Tangrot J."/>
            <person name="Rosling A."/>
        </authorList>
    </citation>
    <scope>NUCLEOTIDE SEQUENCE</scope>
    <source>
        <strain evidence="1">IL203A</strain>
    </source>
</reference>
<evidence type="ECO:0000313" key="1">
    <source>
        <dbReference type="EMBL" id="CAG8460015.1"/>
    </source>
</evidence>
<organism evidence="1 2">
    <name type="scientific">Dentiscutata heterogama</name>
    <dbReference type="NCBI Taxonomy" id="1316150"/>
    <lineage>
        <taxon>Eukaryota</taxon>
        <taxon>Fungi</taxon>
        <taxon>Fungi incertae sedis</taxon>
        <taxon>Mucoromycota</taxon>
        <taxon>Glomeromycotina</taxon>
        <taxon>Glomeromycetes</taxon>
        <taxon>Diversisporales</taxon>
        <taxon>Gigasporaceae</taxon>
        <taxon>Dentiscutata</taxon>
    </lineage>
</organism>